<comment type="caution">
    <text evidence="1">The sequence shown here is derived from an EMBL/GenBank/DDBJ whole genome shotgun (WGS) entry which is preliminary data.</text>
</comment>
<dbReference type="Proteomes" id="UP001353858">
    <property type="component" value="Unassembled WGS sequence"/>
</dbReference>
<accession>A0AAN7NVQ2</accession>
<dbReference type="EMBL" id="JARPUR010000007">
    <property type="protein sequence ID" value="KAK4873475.1"/>
    <property type="molecule type" value="Genomic_DNA"/>
</dbReference>
<evidence type="ECO:0000313" key="2">
    <source>
        <dbReference type="Proteomes" id="UP001353858"/>
    </source>
</evidence>
<name>A0AAN7NVQ2_9COLE</name>
<gene>
    <name evidence="1" type="ORF">RN001_015504</name>
</gene>
<organism evidence="1 2">
    <name type="scientific">Aquatica leii</name>
    <dbReference type="NCBI Taxonomy" id="1421715"/>
    <lineage>
        <taxon>Eukaryota</taxon>
        <taxon>Metazoa</taxon>
        <taxon>Ecdysozoa</taxon>
        <taxon>Arthropoda</taxon>
        <taxon>Hexapoda</taxon>
        <taxon>Insecta</taxon>
        <taxon>Pterygota</taxon>
        <taxon>Neoptera</taxon>
        <taxon>Endopterygota</taxon>
        <taxon>Coleoptera</taxon>
        <taxon>Polyphaga</taxon>
        <taxon>Elateriformia</taxon>
        <taxon>Elateroidea</taxon>
        <taxon>Lampyridae</taxon>
        <taxon>Luciolinae</taxon>
        <taxon>Aquatica</taxon>
    </lineage>
</organism>
<keyword evidence="2" id="KW-1185">Reference proteome</keyword>
<reference evidence="2" key="1">
    <citation type="submission" date="2023-01" db="EMBL/GenBank/DDBJ databases">
        <title>Key to firefly adult light organ development and bioluminescence: homeobox transcription factors regulate luciferase expression and transportation to peroxisome.</title>
        <authorList>
            <person name="Fu X."/>
        </authorList>
    </citation>
    <scope>NUCLEOTIDE SEQUENCE [LARGE SCALE GENOMIC DNA]</scope>
</reference>
<proteinExistence type="predicted"/>
<evidence type="ECO:0000313" key="1">
    <source>
        <dbReference type="EMBL" id="KAK4873475.1"/>
    </source>
</evidence>
<sequence length="149" mass="16266">MCEESFNKVNNCFLLCESGVPYIENECNKCVCVKGGLGYTAMACMGGVHDELKDCEVGTMFKRGGNDCWCVKNKGASFGFECEKNVPYKENDCNSCSCLDSGIACTDMACGHQKSIDMLNCEVGTTSKNDCNDCWCVHQIGTICTDYPC</sequence>
<protein>
    <submittedName>
        <fullName evidence="1">Uncharacterized protein</fullName>
    </submittedName>
</protein>
<dbReference type="AlphaFoldDB" id="A0AAN7NVQ2"/>